<protein>
    <recommendedName>
        <fullName evidence="3">NADH oxidase</fullName>
    </recommendedName>
</protein>
<evidence type="ECO:0008006" key="3">
    <source>
        <dbReference type="Google" id="ProtNLM"/>
    </source>
</evidence>
<name>A0ABQ4SRY7_9HYPH</name>
<reference evidence="1" key="2">
    <citation type="submission" date="2021-08" db="EMBL/GenBank/DDBJ databases">
        <authorList>
            <person name="Tani A."/>
            <person name="Ola A."/>
            <person name="Ogura Y."/>
            <person name="Katsura K."/>
            <person name="Hayashi T."/>
        </authorList>
    </citation>
    <scope>NUCLEOTIDE SEQUENCE</scope>
    <source>
        <strain evidence="1">LMG 23639</strain>
    </source>
</reference>
<evidence type="ECO:0000313" key="2">
    <source>
        <dbReference type="Proteomes" id="UP001055102"/>
    </source>
</evidence>
<dbReference type="Pfam" id="PF06620">
    <property type="entry name" value="DUF1150"/>
    <property type="match status" value="1"/>
</dbReference>
<keyword evidence="2" id="KW-1185">Reference proteome</keyword>
<reference evidence="1" key="1">
    <citation type="journal article" date="2021" name="Front. Microbiol.">
        <title>Comprehensive Comparative Genomics and Phenotyping of Methylobacterium Species.</title>
        <authorList>
            <person name="Alessa O."/>
            <person name="Ogura Y."/>
            <person name="Fujitani Y."/>
            <person name="Takami H."/>
            <person name="Hayashi T."/>
            <person name="Sahin N."/>
            <person name="Tani A."/>
        </authorList>
    </citation>
    <scope>NUCLEOTIDE SEQUENCE</scope>
    <source>
        <strain evidence="1">LMG 23639</strain>
    </source>
</reference>
<proteinExistence type="predicted"/>
<evidence type="ECO:0000313" key="1">
    <source>
        <dbReference type="EMBL" id="GJE05951.1"/>
    </source>
</evidence>
<dbReference type="InterPro" id="IPR009531">
    <property type="entry name" value="DUF1150"/>
</dbReference>
<dbReference type="RefSeq" id="WP_238274614.1">
    <property type="nucleotide sequence ID" value="NZ_BPQR01000020.1"/>
</dbReference>
<comment type="caution">
    <text evidence="1">The sequence shown here is derived from an EMBL/GenBank/DDBJ whole genome shotgun (WGS) entry which is preliminary data.</text>
</comment>
<organism evidence="1 2">
    <name type="scientific">Methylobacterium jeotgali</name>
    <dbReference type="NCBI Taxonomy" id="381630"/>
    <lineage>
        <taxon>Bacteria</taxon>
        <taxon>Pseudomonadati</taxon>
        <taxon>Pseudomonadota</taxon>
        <taxon>Alphaproteobacteria</taxon>
        <taxon>Hyphomicrobiales</taxon>
        <taxon>Methylobacteriaceae</taxon>
        <taxon>Methylobacterium</taxon>
    </lineage>
</organism>
<gene>
    <name evidence="1" type="ORF">AOPFMNJM_1257</name>
</gene>
<dbReference type="EMBL" id="BPQR01000020">
    <property type="protein sequence ID" value="GJE05951.1"/>
    <property type="molecule type" value="Genomic_DNA"/>
</dbReference>
<sequence>MISETNTKTLGAAPTFTPTDLAALGEGHVAYVKAMRSEDVKRFFPQAPDLSPGLDLFALLSANGTPILLADSRDTAVAGAMANDLHTVSLH</sequence>
<accession>A0ABQ4SRY7</accession>
<dbReference type="Proteomes" id="UP001055102">
    <property type="component" value="Unassembled WGS sequence"/>
</dbReference>